<name>A0ABD1PE17_9LAMI</name>
<dbReference type="EMBL" id="JBFOLK010000014">
    <property type="protein sequence ID" value="KAL2462156.1"/>
    <property type="molecule type" value="Genomic_DNA"/>
</dbReference>
<protein>
    <submittedName>
        <fullName evidence="1">Uncharacterized protein</fullName>
    </submittedName>
</protein>
<dbReference type="AlphaFoldDB" id="A0ABD1PE17"/>
<proteinExistence type="predicted"/>
<comment type="caution">
    <text evidence="1">The sequence shown here is derived from an EMBL/GenBank/DDBJ whole genome shotgun (WGS) entry which is preliminary data.</text>
</comment>
<gene>
    <name evidence="1" type="ORF">Adt_45576</name>
</gene>
<dbReference type="Proteomes" id="UP001604336">
    <property type="component" value="Unassembled WGS sequence"/>
</dbReference>
<keyword evidence="2" id="KW-1185">Reference proteome</keyword>
<evidence type="ECO:0000313" key="2">
    <source>
        <dbReference type="Proteomes" id="UP001604336"/>
    </source>
</evidence>
<organism evidence="1 2">
    <name type="scientific">Abeliophyllum distichum</name>
    <dbReference type="NCBI Taxonomy" id="126358"/>
    <lineage>
        <taxon>Eukaryota</taxon>
        <taxon>Viridiplantae</taxon>
        <taxon>Streptophyta</taxon>
        <taxon>Embryophyta</taxon>
        <taxon>Tracheophyta</taxon>
        <taxon>Spermatophyta</taxon>
        <taxon>Magnoliopsida</taxon>
        <taxon>eudicotyledons</taxon>
        <taxon>Gunneridae</taxon>
        <taxon>Pentapetalae</taxon>
        <taxon>asterids</taxon>
        <taxon>lamiids</taxon>
        <taxon>Lamiales</taxon>
        <taxon>Oleaceae</taxon>
        <taxon>Forsythieae</taxon>
        <taxon>Abeliophyllum</taxon>
    </lineage>
</organism>
<evidence type="ECO:0000313" key="1">
    <source>
        <dbReference type="EMBL" id="KAL2462156.1"/>
    </source>
</evidence>
<accession>A0ABD1PE17</accession>
<reference evidence="2" key="1">
    <citation type="submission" date="2024-07" db="EMBL/GenBank/DDBJ databases">
        <title>Two chromosome-level genome assemblies of Korean endemic species Abeliophyllum distichum and Forsythia ovata (Oleaceae).</title>
        <authorList>
            <person name="Jang H."/>
        </authorList>
    </citation>
    <scope>NUCLEOTIDE SEQUENCE [LARGE SCALE GENOMIC DNA]</scope>
</reference>
<sequence>MNPKDHVKAITTRSGVQLPEIHVKRPVVDKENVLSTNEEHEERTEQTIDISIKERSCTPQVKKTVPINPYEPSISFFHRLQKHKLDKQFAKIFEIFKKLHINILLQTHLLRCPVMRSL</sequence>